<accession>A0AAV9RWF5</accession>
<feature type="region of interest" description="Disordered" evidence="1">
    <location>
        <begin position="1"/>
        <end position="24"/>
    </location>
</feature>
<evidence type="ECO:0000313" key="2">
    <source>
        <dbReference type="EMBL" id="KAK5613210.1"/>
    </source>
</evidence>
<dbReference type="EMBL" id="JAHHUM010001240">
    <property type="protein sequence ID" value="KAK5613210.1"/>
    <property type="molecule type" value="Genomic_DNA"/>
</dbReference>
<sequence length="84" mass="9556">MCTMSGGEQAAPSPDALTTEENGSRCDRCFCSPGEEAMRDLHSQRAWKNRLQQLLRHVFASVYIQLTLKRGSSFFKMTTKRARE</sequence>
<gene>
    <name evidence="2" type="ORF">CRENBAI_026279</name>
</gene>
<evidence type="ECO:0000313" key="3">
    <source>
        <dbReference type="Proteomes" id="UP001311232"/>
    </source>
</evidence>
<proteinExistence type="predicted"/>
<protein>
    <submittedName>
        <fullName evidence="2">Uncharacterized protein</fullName>
    </submittedName>
</protein>
<name>A0AAV9RWF5_9TELE</name>
<evidence type="ECO:0000256" key="1">
    <source>
        <dbReference type="SAM" id="MobiDB-lite"/>
    </source>
</evidence>
<organism evidence="2 3">
    <name type="scientific">Crenichthys baileyi</name>
    <name type="common">White River springfish</name>
    <dbReference type="NCBI Taxonomy" id="28760"/>
    <lineage>
        <taxon>Eukaryota</taxon>
        <taxon>Metazoa</taxon>
        <taxon>Chordata</taxon>
        <taxon>Craniata</taxon>
        <taxon>Vertebrata</taxon>
        <taxon>Euteleostomi</taxon>
        <taxon>Actinopterygii</taxon>
        <taxon>Neopterygii</taxon>
        <taxon>Teleostei</taxon>
        <taxon>Neoteleostei</taxon>
        <taxon>Acanthomorphata</taxon>
        <taxon>Ovalentaria</taxon>
        <taxon>Atherinomorphae</taxon>
        <taxon>Cyprinodontiformes</taxon>
        <taxon>Goodeidae</taxon>
        <taxon>Crenichthys</taxon>
    </lineage>
</organism>
<dbReference type="AlphaFoldDB" id="A0AAV9RWF5"/>
<reference evidence="2 3" key="1">
    <citation type="submission" date="2021-06" db="EMBL/GenBank/DDBJ databases">
        <authorList>
            <person name="Palmer J.M."/>
        </authorList>
    </citation>
    <scope>NUCLEOTIDE SEQUENCE [LARGE SCALE GENOMIC DNA]</scope>
    <source>
        <strain evidence="2 3">MEX-2019</strain>
        <tissue evidence="2">Muscle</tissue>
    </source>
</reference>
<dbReference type="Proteomes" id="UP001311232">
    <property type="component" value="Unassembled WGS sequence"/>
</dbReference>
<keyword evidence="3" id="KW-1185">Reference proteome</keyword>
<comment type="caution">
    <text evidence="2">The sequence shown here is derived from an EMBL/GenBank/DDBJ whole genome shotgun (WGS) entry which is preliminary data.</text>
</comment>
<feature type="non-terminal residue" evidence="2">
    <location>
        <position position="84"/>
    </location>
</feature>